<dbReference type="EMBL" id="SGPK01000164">
    <property type="protein sequence ID" value="THH07004.1"/>
    <property type="molecule type" value="Genomic_DNA"/>
</dbReference>
<evidence type="ECO:0000313" key="3">
    <source>
        <dbReference type="EMBL" id="THH07004.1"/>
    </source>
</evidence>
<feature type="compositionally biased region" description="Basic residues" evidence="1">
    <location>
        <begin position="335"/>
        <end position="346"/>
    </location>
</feature>
<protein>
    <recommendedName>
        <fullName evidence="5">Transmembrane protein</fullName>
    </recommendedName>
</protein>
<feature type="compositionally biased region" description="Low complexity" evidence="1">
    <location>
        <begin position="226"/>
        <end position="248"/>
    </location>
</feature>
<feature type="transmembrane region" description="Helical" evidence="2">
    <location>
        <begin position="467"/>
        <end position="486"/>
    </location>
</feature>
<evidence type="ECO:0000256" key="2">
    <source>
        <dbReference type="SAM" id="Phobius"/>
    </source>
</evidence>
<name>A0A4S4L6G2_9AGAM</name>
<feature type="compositionally biased region" description="Polar residues" evidence="1">
    <location>
        <begin position="318"/>
        <end position="334"/>
    </location>
</feature>
<gene>
    <name evidence="3" type="ORF">EW145_g3681</name>
</gene>
<keyword evidence="2" id="KW-0472">Membrane</keyword>
<feature type="compositionally biased region" description="Low complexity" evidence="1">
    <location>
        <begin position="163"/>
        <end position="186"/>
    </location>
</feature>
<evidence type="ECO:0008006" key="5">
    <source>
        <dbReference type="Google" id="ProtNLM"/>
    </source>
</evidence>
<feature type="compositionally biased region" description="Low complexity" evidence="1">
    <location>
        <begin position="617"/>
        <end position="632"/>
    </location>
</feature>
<feature type="compositionally biased region" description="Basic and acidic residues" evidence="1">
    <location>
        <begin position="741"/>
        <end position="774"/>
    </location>
</feature>
<feature type="compositionally biased region" description="Basic residues" evidence="1">
    <location>
        <begin position="105"/>
        <end position="116"/>
    </location>
</feature>
<sequence>MVGADSSTGSATDSPGAWLRDEYRIVVYALVSLVVVVGGHCTWQEYHKYTEAAARKARILRSSEVASRKPEEGIPSDPVATPTHGAGAHVEGGNTPTPAPASTRIAKRSKERRKRGRDVLKDVLKQERNKSKTPAAAPAPQPRMGSRSHPQMQATSENDRAGLRSSRSHSTSLAGSSRSSSGTRSVSDYESTEDTPRPKSTEWTLSHTTIPDADSTLDVPQDSRSDYSSTSDSQSSSLGISTQISSQTSDDHTEREQLGATKPATPPILITHSDPSDCTSAGAGRSSPVSSSHSNLIVGDADTFPMSISQPVPYVLPSKSQPSWLGATGSSTRMSRAKTHPNRTHPKMPSSGSTASLAVSDASWDSETPYHRVGSKSPPSRLRSLSRTSVSPLPMAPSVSAMSPTSTPPPSASLQAQAASYKGALEAARKREETYRRELEKFKQECDVLRYRWNEDAERRRRREAEVCNILAVLLLWIFLMSLYYFKLEAQLQHVTSQLQSLSLTVSQMQIQSYIPPPQQQPGGFPLHPHLPFGYPPPVISSPGSSAMPLHPHAFPYPFFSSHPHMAPRNGSNSNIASPSREYTQPTFAAFDRLGKYDDDLNEELAEVILKHPESIRSPSSTSPSGSASGSVSGSGGGGSRSASVAGRAARDGFTFASLSELGNPQPRRPASSLEKGWIPYRSHEGDQGKNCETGNDVMEGVVGTSHDNEDGTTCGEVHESAADAMSIEGGCVEGANESPSPHHGDRLDGGREDIFNVEPRASEANEHDGTQVS</sequence>
<evidence type="ECO:0000313" key="4">
    <source>
        <dbReference type="Proteomes" id="UP000308199"/>
    </source>
</evidence>
<feature type="compositionally biased region" description="Basic and acidic residues" evidence="1">
    <location>
        <begin position="117"/>
        <end position="130"/>
    </location>
</feature>
<feature type="region of interest" description="Disordered" evidence="1">
    <location>
        <begin position="732"/>
        <end position="774"/>
    </location>
</feature>
<keyword evidence="4" id="KW-1185">Reference proteome</keyword>
<feature type="region of interest" description="Disordered" evidence="1">
    <location>
        <begin position="318"/>
        <end position="418"/>
    </location>
</feature>
<comment type="caution">
    <text evidence="3">The sequence shown here is derived from an EMBL/GenBank/DDBJ whole genome shotgun (WGS) entry which is preliminary data.</text>
</comment>
<dbReference type="Proteomes" id="UP000308199">
    <property type="component" value="Unassembled WGS sequence"/>
</dbReference>
<dbReference type="AlphaFoldDB" id="A0A4S4L6G2"/>
<keyword evidence="2" id="KW-0812">Transmembrane</keyword>
<dbReference type="OrthoDB" id="3071207at2759"/>
<organism evidence="3 4">
    <name type="scientific">Phellinidium pouzarii</name>
    <dbReference type="NCBI Taxonomy" id="167371"/>
    <lineage>
        <taxon>Eukaryota</taxon>
        <taxon>Fungi</taxon>
        <taxon>Dikarya</taxon>
        <taxon>Basidiomycota</taxon>
        <taxon>Agaricomycotina</taxon>
        <taxon>Agaricomycetes</taxon>
        <taxon>Hymenochaetales</taxon>
        <taxon>Hymenochaetaceae</taxon>
        <taxon>Phellinidium</taxon>
    </lineage>
</organism>
<evidence type="ECO:0000256" key="1">
    <source>
        <dbReference type="SAM" id="MobiDB-lite"/>
    </source>
</evidence>
<feature type="compositionally biased region" description="Low complexity" evidence="1">
    <location>
        <begin position="375"/>
        <end position="405"/>
    </location>
</feature>
<proteinExistence type="predicted"/>
<feature type="region of interest" description="Disordered" evidence="1">
    <location>
        <begin position="63"/>
        <end position="296"/>
    </location>
</feature>
<reference evidence="3 4" key="1">
    <citation type="submission" date="2019-02" db="EMBL/GenBank/DDBJ databases">
        <title>Genome sequencing of the rare red list fungi Phellinidium pouzarii.</title>
        <authorList>
            <person name="Buettner E."/>
            <person name="Kellner H."/>
        </authorList>
    </citation>
    <scope>NUCLEOTIDE SEQUENCE [LARGE SCALE GENOMIC DNA]</scope>
    <source>
        <strain evidence="3 4">DSM 108285</strain>
    </source>
</reference>
<feature type="region of interest" description="Disordered" evidence="1">
    <location>
        <begin position="611"/>
        <end position="701"/>
    </location>
</feature>
<feature type="transmembrane region" description="Helical" evidence="2">
    <location>
        <begin position="25"/>
        <end position="43"/>
    </location>
</feature>
<keyword evidence="2" id="KW-1133">Transmembrane helix</keyword>
<accession>A0A4S4L6G2</accession>